<dbReference type="InterPro" id="IPR050936">
    <property type="entry name" value="AP-1-like"/>
</dbReference>
<evidence type="ECO:0000256" key="3">
    <source>
        <dbReference type="SAM" id="MobiDB-lite"/>
    </source>
</evidence>
<dbReference type="CDD" id="cd14688">
    <property type="entry name" value="bZIP_YAP"/>
    <property type="match status" value="1"/>
</dbReference>
<dbReference type="InterPro" id="IPR046347">
    <property type="entry name" value="bZIP_sf"/>
</dbReference>
<dbReference type="PROSITE" id="PS00036">
    <property type="entry name" value="BZIP_BASIC"/>
    <property type="match status" value="1"/>
</dbReference>
<evidence type="ECO:0000256" key="2">
    <source>
        <dbReference type="ARBA" id="ARBA00023242"/>
    </source>
</evidence>
<evidence type="ECO:0000313" key="6">
    <source>
        <dbReference type="Proteomes" id="UP000030678"/>
    </source>
</evidence>
<dbReference type="SUPFAM" id="SSF57959">
    <property type="entry name" value="Leucine zipper domain"/>
    <property type="match status" value="1"/>
</dbReference>
<dbReference type="GO" id="GO:0000976">
    <property type="term" value="F:transcription cis-regulatory region binding"/>
    <property type="evidence" value="ECO:0007669"/>
    <property type="project" value="InterPro"/>
</dbReference>
<reference evidence="5 6" key="1">
    <citation type="submission" date="2013-03" db="EMBL/GenBank/DDBJ databases">
        <title>The Genome Sequence of Cladophialophora carrionii CBS 160.54.</title>
        <authorList>
            <consortium name="The Broad Institute Genomics Platform"/>
            <person name="Cuomo C."/>
            <person name="de Hoog S."/>
            <person name="Gorbushina A."/>
            <person name="Walker B."/>
            <person name="Young S.K."/>
            <person name="Zeng Q."/>
            <person name="Gargeya S."/>
            <person name="Fitzgerald M."/>
            <person name="Haas B."/>
            <person name="Abouelleil A."/>
            <person name="Allen A.W."/>
            <person name="Alvarado L."/>
            <person name="Arachchi H.M."/>
            <person name="Berlin A.M."/>
            <person name="Chapman S.B."/>
            <person name="Gainer-Dewar J."/>
            <person name="Goldberg J."/>
            <person name="Griggs A."/>
            <person name="Gujja S."/>
            <person name="Hansen M."/>
            <person name="Howarth C."/>
            <person name="Imamovic A."/>
            <person name="Ireland A."/>
            <person name="Larimer J."/>
            <person name="McCowan C."/>
            <person name="Murphy C."/>
            <person name="Pearson M."/>
            <person name="Poon T.W."/>
            <person name="Priest M."/>
            <person name="Roberts A."/>
            <person name="Saif S."/>
            <person name="Shea T."/>
            <person name="Sisk P."/>
            <person name="Sykes S."/>
            <person name="Wortman J."/>
            <person name="Nusbaum C."/>
            <person name="Birren B."/>
        </authorList>
    </citation>
    <scope>NUCLEOTIDE SEQUENCE [LARGE SCALE GENOMIC DNA]</scope>
    <source>
        <strain evidence="5 6">CBS 160.54</strain>
    </source>
</reference>
<dbReference type="GO" id="GO:0001228">
    <property type="term" value="F:DNA-binding transcription activator activity, RNA polymerase II-specific"/>
    <property type="evidence" value="ECO:0007669"/>
    <property type="project" value="TreeGrafter"/>
</dbReference>
<proteinExistence type="predicted"/>
<dbReference type="PANTHER" id="PTHR40621">
    <property type="entry name" value="TRANSCRIPTION FACTOR KAPC-RELATED"/>
    <property type="match status" value="1"/>
</dbReference>
<sequence>MTSQHEQLQPSNTSLATAWSTPVDWTLLDGLLAHDSLQYAKTASEWSQSGSETAAIGGLEDGVLWGAGDDALSSQRRRKARMSEVDEATRLRRRAQNRESQQAYRQRKEEYILRLQEQILALHLRHRDLWQSYLAQGRRVGLLKEVVADLASEIAILRERQGRGVLLAPSHEKLLLQGGQECILTASGPSVPQQTNSRANIVPATMFTTSGLQGPVTLP</sequence>
<dbReference type="EMBL" id="KB822703">
    <property type="protein sequence ID" value="ETI26493.1"/>
    <property type="molecule type" value="Genomic_DNA"/>
</dbReference>
<dbReference type="GeneID" id="19981763"/>
<dbReference type="GO" id="GO:0090575">
    <property type="term" value="C:RNA polymerase II transcription regulator complex"/>
    <property type="evidence" value="ECO:0007669"/>
    <property type="project" value="TreeGrafter"/>
</dbReference>
<protein>
    <recommendedName>
        <fullName evidence="4">BZIP domain-containing protein</fullName>
    </recommendedName>
</protein>
<evidence type="ECO:0000259" key="4">
    <source>
        <dbReference type="PROSITE" id="PS00036"/>
    </source>
</evidence>
<accession>V9DJK0</accession>
<dbReference type="OrthoDB" id="4159735at2759"/>
<feature type="compositionally biased region" description="Basic and acidic residues" evidence="3">
    <location>
        <begin position="81"/>
        <end position="90"/>
    </location>
</feature>
<feature type="region of interest" description="Disordered" evidence="3">
    <location>
        <begin position="75"/>
        <end position="102"/>
    </location>
</feature>
<dbReference type="SMART" id="SM00338">
    <property type="entry name" value="BRLZ"/>
    <property type="match status" value="1"/>
</dbReference>
<dbReference type="InterPro" id="IPR004827">
    <property type="entry name" value="bZIP"/>
</dbReference>
<organism evidence="5 6">
    <name type="scientific">Cladophialophora carrionii CBS 160.54</name>
    <dbReference type="NCBI Taxonomy" id="1279043"/>
    <lineage>
        <taxon>Eukaryota</taxon>
        <taxon>Fungi</taxon>
        <taxon>Dikarya</taxon>
        <taxon>Ascomycota</taxon>
        <taxon>Pezizomycotina</taxon>
        <taxon>Eurotiomycetes</taxon>
        <taxon>Chaetothyriomycetidae</taxon>
        <taxon>Chaetothyriales</taxon>
        <taxon>Herpotrichiellaceae</taxon>
        <taxon>Cladophialophora</taxon>
    </lineage>
</organism>
<comment type="subcellular location">
    <subcellularLocation>
        <location evidence="1">Nucleus</location>
    </subcellularLocation>
</comment>
<dbReference type="Proteomes" id="UP000030678">
    <property type="component" value="Unassembled WGS sequence"/>
</dbReference>
<feature type="domain" description="BZIP" evidence="4">
    <location>
        <begin position="92"/>
        <end position="107"/>
    </location>
</feature>
<keyword evidence="2" id="KW-0539">Nucleus</keyword>
<dbReference type="PANTHER" id="PTHR40621:SF6">
    <property type="entry name" value="AP-1-LIKE TRANSCRIPTION FACTOR YAP1-RELATED"/>
    <property type="match status" value="1"/>
</dbReference>
<dbReference type="HOGENOM" id="CLU_109876_0_0_1"/>
<gene>
    <name evidence="5" type="ORF">G647_03270</name>
</gene>
<evidence type="ECO:0000313" key="5">
    <source>
        <dbReference type="EMBL" id="ETI26493.1"/>
    </source>
</evidence>
<dbReference type="Pfam" id="PF00170">
    <property type="entry name" value="bZIP_1"/>
    <property type="match status" value="1"/>
</dbReference>
<dbReference type="RefSeq" id="XP_008725838.1">
    <property type="nucleotide sequence ID" value="XM_008727616.1"/>
</dbReference>
<dbReference type="Gene3D" id="1.20.5.170">
    <property type="match status" value="1"/>
</dbReference>
<evidence type="ECO:0000256" key="1">
    <source>
        <dbReference type="ARBA" id="ARBA00004123"/>
    </source>
</evidence>
<dbReference type="AlphaFoldDB" id="V9DJK0"/>
<name>V9DJK0_9EURO</name>
<dbReference type="VEuPathDB" id="FungiDB:G647_03270"/>